<keyword evidence="8" id="KW-1185">Reference proteome</keyword>
<evidence type="ECO:0000256" key="4">
    <source>
        <dbReference type="ARBA" id="ARBA00023239"/>
    </source>
</evidence>
<dbReference type="GO" id="GO:0016846">
    <property type="term" value="F:carbon-sulfur lyase activity"/>
    <property type="evidence" value="ECO:0007669"/>
    <property type="project" value="InterPro"/>
</dbReference>
<proteinExistence type="inferred from homology"/>
<dbReference type="PROSITE" id="PS51891">
    <property type="entry name" value="CENP_V_GFA"/>
    <property type="match status" value="1"/>
</dbReference>
<name>A0A9N9Q543_9HELO</name>
<evidence type="ECO:0000256" key="1">
    <source>
        <dbReference type="ARBA" id="ARBA00005495"/>
    </source>
</evidence>
<keyword evidence="4" id="KW-0456">Lyase</keyword>
<dbReference type="Pfam" id="PF04828">
    <property type="entry name" value="GFA"/>
    <property type="match status" value="1"/>
</dbReference>
<feature type="region of interest" description="Disordered" evidence="5">
    <location>
        <begin position="255"/>
        <end position="279"/>
    </location>
</feature>
<dbReference type="Gene3D" id="3.90.1590.10">
    <property type="entry name" value="glutathione-dependent formaldehyde- activating enzyme (gfa)"/>
    <property type="match status" value="1"/>
</dbReference>
<evidence type="ECO:0000259" key="6">
    <source>
        <dbReference type="PROSITE" id="PS51891"/>
    </source>
</evidence>
<keyword evidence="2" id="KW-0479">Metal-binding</keyword>
<dbReference type="SUPFAM" id="SSF51316">
    <property type="entry name" value="Mss4-like"/>
    <property type="match status" value="1"/>
</dbReference>
<feature type="compositionally biased region" description="Basic and acidic residues" evidence="5">
    <location>
        <begin position="61"/>
        <end position="79"/>
    </location>
</feature>
<keyword evidence="3" id="KW-0862">Zinc</keyword>
<dbReference type="Proteomes" id="UP000701801">
    <property type="component" value="Unassembled WGS sequence"/>
</dbReference>
<comment type="similarity">
    <text evidence="1">Belongs to the Gfa family.</text>
</comment>
<reference evidence="7" key="1">
    <citation type="submission" date="2021-07" db="EMBL/GenBank/DDBJ databases">
        <authorList>
            <person name="Durling M."/>
        </authorList>
    </citation>
    <scope>NUCLEOTIDE SEQUENCE</scope>
</reference>
<evidence type="ECO:0000256" key="3">
    <source>
        <dbReference type="ARBA" id="ARBA00022833"/>
    </source>
</evidence>
<dbReference type="GO" id="GO:0046872">
    <property type="term" value="F:metal ion binding"/>
    <property type="evidence" value="ECO:0007669"/>
    <property type="project" value="UniProtKB-KW"/>
</dbReference>
<dbReference type="AlphaFoldDB" id="A0A9N9Q543"/>
<feature type="compositionally biased region" description="Basic and acidic residues" evidence="5">
    <location>
        <begin position="257"/>
        <end position="279"/>
    </location>
</feature>
<dbReference type="InterPro" id="IPR011057">
    <property type="entry name" value="Mss4-like_sf"/>
</dbReference>
<feature type="domain" description="CENP-V/GFA" evidence="6">
    <location>
        <begin position="102"/>
        <end position="235"/>
    </location>
</feature>
<dbReference type="EMBL" id="CAJVRM010000124">
    <property type="protein sequence ID" value="CAG8975047.1"/>
    <property type="molecule type" value="Genomic_DNA"/>
</dbReference>
<protein>
    <recommendedName>
        <fullName evidence="6">CENP-V/GFA domain-containing protein</fullName>
    </recommendedName>
</protein>
<dbReference type="PANTHER" id="PTHR33337:SF40">
    <property type="entry name" value="CENP-V_GFA DOMAIN-CONTAINING PROTEIN-RELATED"/>
    <property type="match status" value="1"/>
</dbReference>
<dbReference type="PANTHER" id="PTHR33337">
    <property type="entry name" value="GFA DOMAIN-CONTAINING PROTEIN"/>
    <property type="match status" value="1"/>
</dbReference>
<dbReference type="InterPro" id="IPR006913">
    <property type="entry name" value="CENP-V/GFA"/>
</dbReference>
<evidence type="ECO:0000256" key="2">
    <source>
        <dbReference type="ARBA" id="ARBA00022723"/>
    </source>
</evidence>
<evidence type="ECO:0000313" key="7">
    <source>
        <dbReference type="EMBL" id="CAG8975047.1"/>
    </source>
</evidence>
<accession>A0A9N9Q543</accession>
<gene>
    <name evidence="7" type="ORF">HYALB_00011826</name>
</gene>
<feature type="region of interest" description="Disordered" evidence="5">
    <location>
        <begin position="49"/>
        <end position="79"/>
    </location>
</feature>
<dbReference type="OrthoDB" id="9970124at2759"/>
<comment type="caution">
    <text evidence="7">The sequence shown here is derived from an EMBL/GenBank/DDBJ whole genome shotgun (WGS) entry which is preliminary data.</text>
</comment>
<evidence type="ECO:0000256" key="5">
    <source>
        <dbReference type="SAM" id="MobiDB-lite"/>
    </source>
</evidence>
<organism evidence="7 8">
    <name type="scientific">Hymenoscyphus albidus</name>
    <dbReference type="NCBI Taxonomy" id="595503"/>
    <lineage>
        <taxon>Eukaryota</taxon>
        <taxon>Fungi</taxon>
        <taxon>Dikarya</taxon>
        <taxon>Ascomycota</taxon>
        <taxon>Pezizomycotina</taxon>
        <taxon>Leotiomycetes</taxon>
        <taxon>Helotiales</taxon>
        <taxon>Helotiaceae</taxon>
        <taxon>Hymenoscyphus</taxon>
    </lineage>
</organism>
<evidence type="ECO:0000313" key="8">
    <source>
        <dbReference type="Proteomes" id="UP000701801"/>
    </source>
</evidence>
<sequence>MLFTRLIVLHRTRVLSPSNLILHSRFHHNPLSTTTSPHPHLHLHPYPHPRPYSTNMAPSATEKRQAMDDGHEQHQLEGEKNEWKFRAPYKVHENNEGFKAYYQGGCHCGRVKYQLGREKPLRSKYCHCTTCQVLHGAPFQWAAIFHKEDINFTHGHHDLGWYESGEKTTRHKLPCKVSCAYCRAPIMDEGRNMILLFPSLIEFKGEEEREMFGADCHMFYEQRLLDIPDGLPKWSGMSEKSELICDSPAEAIKKRKREVEEEKMKENGEKIGKREKTGE</sequence>